<dbReference type="SUPFAM" id="SSF48113">
    <property type="entry name" value="Heme-dependent peroxidases"/>
    <property type="match status" value="1"/>
</dbReference>
<dbReference type="Proteomes" id="UP000660262">
    <property type="component" value="Unassembled WGS sequence"/>
</dbReference>
<keyword evidence="7" id="KW-0408">Iron</keyword>
<gene>
    <name evidence="10" type="ORF">PPROV_000549900</name>
</gene>
<evidence type="ECO:0000256" key="7">
    <source>
        <dbReference type="ARBA" id="ARBA00023004"/>
    </source>
</evidence>
<comment type="similarity">
    <text evidence="2">Belongs to the peroxidase family. Ascorbate peroxidase subfamily.</text>
</comment>
<feature type="domain" description="Plant heme peroxidase family profile" evidence="9">
    <location>
        <begin position="84"/>
        <end position="303"/>
    </location>
</feature>
<dbReference type="InterPro" id="IPR044831">
    <property type="entry name" value="Ccp1-like"/>
</dbReference>
<dbReference type="GO" id="GO:0016688">
    <property type="term" value="F:L-ascorbate peroxidase activity"/>
    <property type="evidence" value="ECO:0007669"/>
    <property type="project" value="UniProtKB-EC"/>
</dbReference>
<dbReference type="InterPro" id="IPR002110">
    <property type="entry name" value="Ankyrin_rpt"/>
</dbReference>
<dbReference type="Pfam" id="PF00141">
    <property type="entry name" value="peroxidase"/>
    <property type="match status" value="1"/>
</dbReference>
<dbReference type="Gene3D" id="1.10.420.10">
    <property type="entry name" value="Peroxidase, domain 2"/>
    <property type="match status" value="1"/>
</dbReference>
<evidence type="ECO:0000256" key="2">
    <source>
        <dbReference type="ARBA" id="ARBA00006873"/>
    </source>
</evidence>
<dbReference type="InterPro" id="IPR002207">
    <property type="entry name" value="Peroxidase_I"/>
</dbReference>
<dbReference type="GO" id="GO:0042744">
    <property type="term" value="P:hydrogen peroxide catabolic process"/>
    <property type="evidence" value="ECO:0007669"/>
    <property type="project" value="TreeGrafter"/>
</dbReference>
<comment type="cofactor">
    <cofactor evidence="1">
        <name>heme b</name>
        <dbReference type="ChEBI" id="CHEBI:60344"/>
    </cofactor>
</comment>
<keyword evidence="8" id="KW-0040">ANK repeat</keyword>
<dbReference type="SMART" id="SM00248">
    <property type="entry name" value="ANK"/>
    <property type="match status" value="2"/>
</dbReference>
<dbReference type="PROSITE" id="PS50088">
    <property type="entry name" value="ANK_REPEAT"/>
    <property type="match status" value="1"/>
</dbReference>
<dbReference type="EMBL" id="BNJQ01000014">
    <property type="protein sequence ID" value="GHP06755.1"/>
    <property type="molecule type" value="Genomic_DNA"/>
</dbReference>
<dbReference type="InterPro" id="IPR010255">
    <property type="entry name" value="Haem_peroxidase_sf"/>
</dbReference>
<keyword evidence="5" id="KW-0479">Metal-binding</keyword>
<dbReference type="SUPFAM" id="SSF48403">
    <property type="entry name" value="Ankyrin repeat"/>
    <property type="match status" value="1"/>
</dbReference>
<evidence type="ECO:0000256" key="6">
    <source>
        <dbReference type="ARBA" id="ARBA00023002"/>
    </source>
</evidence>
<keyword evidence="4" id="KW-0349">Heme</keyword>
<dbReference type="InterPro" id="IPR019793">
    <property type="entry name" value="Peroxidases_heam-ligand_BS"/>
</dbReference>
<comment type="caution">
    <text evidence="10">The sequence shown here is derived from an EMBL/GenBank/DDBJ whole genome shotgun (WGS) entry which is preliminary data.</text>
</comment>
<evidence type="ECO:0000256" key="1">
    <source>
        <dbReference type="ARBA" id="ARBA00001970"/>
    </source>
</evidence>
<organism evidence="10 11">
    <name type="scientific">Pycnococcus provasolii</name>
    <dbReference type="NCBI Taxonomy" id="41880"/>
    <lineage>
        <taxon>Eukaryota</taxon>
        <taxon>Viridiplantae</taxon>
        <taxon>Chlorophyta</taxon>
        <taxon>Pseudoscourfieldiophyceae</taxon>
        <taxon>Pseudoscourfieldiales</taxon>
        <taxon>Pycnococcaceae</taxon>
        <taxon>Pycnococcus</taxon>
    </lineage>
</organism>
<dbReference type="InterPro" id="IPR036770">
    <property type="entry name" value="Ankyrin_rpt-contain_sf"/>
</dbReference>
<protein>
    <recommendedName>
        <fullName evidence="3">L-ascorbate peroxidase</fullName>
        <ecNumber evidence="3">1.11.1.11</ecNumber>
    </recommendedName>
</protein>
<keyword evidence="6" id="KW-0560">Oxidoreductase</keyword>
<proteinExistence type="inferred from homology"/>
<evidence type="ECO:0000259" key="9">
    <source>
        <dbReference type="PROSITE" id="PS50873"/>
    </source>
</evidence>
<dbReference type="PANTHER" id="PTHR31356:SF66">
    <property type="entry name" value="CATALASE-PEROXIDASE"/>
    <property type="match status" value="1"/>
</dbReference>
<dbReference type="Pfam" id="PF12796">
    <property type="entry name" value="Ank_2"/>
    <property type="match status" value="1"/>
</dbReference>
<dbReference type="FunFam" id="1.10.420.10:FF:000009">
    <property type="entry name" value="Ascorbate peroxidase"/>
    <property type="match status" value="1"/>
</dbReference>
<dbReference type="GO" id="GO:0020037">
    <property type="term" value="F:heme binding"/>
    <property type="evidence" value="ECO:0007669"/>
    <property type="project" value="InterPro"/>
</dbReference>
<keyword evidence="11" id="KW-1185">Reference proteome</keyword>
<reference evidence="10" key="1">
    <citation type="submission" date="2020-10" db="EMBL/GenBank/DDBJ databases">
        <title>Unveiling of a novel bifunctional photoreceptor, Dualchrome1, isolated from a cosmopolitan green alga.</title>
        <authorList>
            <person name="Suzuki S."/>
            <person name="Kawachi M."/>
        </authorList>
    </citation>
    <scope>NUCLEOTIDE SEQUENCE</scope>
    <source>
        <strain evidence="10">NIES 2893</strain>
    </source>
</reference>
<dbReference type="GO" id="GO:0046872">
    <property type="term" value="F:metal ion binding"/>
    <property type="evidence" value="ECO:0007669"/>
    <property type="project" value="UniProtKB-KW"/>
</dbReference>
<name>A0A830HJ34_9CHLO</name>
<evidence type="ECO:0000256" key="8">
    <source>
        <dbReference type="PROSITE-ProRule" id="PRU00023"/>
    </source>
</evidence>
<dbReference type="PRINTS" id="PR00459">
    <property type="entry name" value="ASPEROXIDASE"/>
</dbReference>
<feature type="repeat" description="ANK" evidence="8">
    <location>
        <begin position="346"/>
        <end position="379"/>
    </location>
</feature>
<evidence type="ECO:0000256" key="3">
    <source>
        <dbReference type="ARBA" id="ARBA00012940"/>
    </source>
</evidence>
<evidence type="ECO:0000313" key="10">
    <source>
        <dbReference type="EMBL" id="GHP06755.1"/>
    </source>
</evidence>
<dbReference type="Gene3D" id="1.10.520.10">
    <property type="match status" value="1"/>
</dbReference>
<dbReference type="GO" id="GO:0000302">
    <property type="term" value="P:response to reactive oxygen species"/>
    <property type="evidence" value="ECO:0007669"/>
    <property type="project" value="TreeGrafter"/>
</dbReference>
<dbReference type="Gene3D" id="1.25.40.20">
    <property type="entry name" value="Ankyrin repeat-containing domain"/>
    <property type="match status" value="1"/>
</dbReference>
<dbReference type="GO" id="GO:0034599">
    <property type="term" value="P:cellular response to oxidative stress"/>
    <property type="evidence" value="ECO:0007669"/>
    <property type="project" value="InterPro"/>
</dbReference>
<dbReference type="PROSITE" id="PS50873">
    <property type="entry name" value="PEROXIDASE_4"/>
    <property type="match status" value="1"/>
</dbReference>
<dbReference type="AlphaFoldDB" id="A0A830HJ34"/>
<evidence type="ECO:0000256" key="5">
    <source>
        <dbReference type="ARBA" id="ARBA00022723"/>
    </source>
</evidence>
<evidence type="ECO:0000256" key="4">
    <source>
        <dbReference type="ARBA" id="ARBA00022617"/>
    </source>
</evidence>
<dbReference type="OrthoDB" id="2859658at2759"/>
<evidence type="ECO:0000313" key="11">
    <source>
        <dbReference type="Proteomes" id="UP000660262"/>
    </source>
</evidence>
<dbReference type="PANTHER" id="PTHR31356">
    <property type="entry name" value="THYLAKOID LUMENAL 29 KDA PROTEIN, CHLOROPLASTIC-RELATED"/>
    <property type="match status" value="1"/>
</dbReference>
<dbReference type="PRINTS" id="PR00458">
    <property type="entry name" value="PEROXIDASE"/>
</dbReference>
<dbReference type="EC" id="1.11.1.11" evidence="3"/>
<dbReference type="PROSITE" id="PS00435">
    <property type="entry name" value="PEROXIDASE_1"/>
    <property type="match status" value="1"/>
</dbReference>
<accession>A0A830HJ34</accession>
<sequence length="407" mass="44706">MDPQKVECIRADVRASLFNRKVIAFPIATRLAWHASGTFERSSMTGGSDGATMRFEPEAADPANAGLSIPRDLLQNVHQKYPDVSLADIYTLAGALAVEFAGGPRIPFQFGRKDDTNGRRCPAHGRLPDASQGSDHLRDVFYRMGFDDREIVALSGGHTLGRCHFSRSGFDGKWTHAPLVFDNSYFKNLITLTWEERKWDGNRQFTDAESGELMMLPTDIALKTDPAFRPWVELYARDEAAFFRDFADAFGKLLALGTPPQCCPFAAKAKAHASRSAPSAIFREACMHGSSVPEIRDLASKCDPHELEPHSRRSALHKAAFWGHDHAIKLLVGPELGLRVDVQDSDGDTALHDACKFGHPGCVRAMLAANGAATAMRARNKQGKTPADLASEYGKTEIVQILRGARM</sequence>
<dbReference type="CDD" id="cd00691">
    <property type="entry name" value="ascorbate_peroxidase"/>
    <property type="match status" value="1"/>
</dbReference>
<dbReference type="InterPro" id="IPR002016">
    <property type="entry name" value="Haem_peroxidase"/>
</dbReference>